<dbReference type="Proteomes" id="UP001630127">
    <property type="component" value="Unassembled WGS sequence"/>
</dbReference>
<sequence>MWITFDGLPEHLFHNSALFSIARLVGNPNKIDASMADGKKPGKARVPIDLDVTKPRIELHEKAIIPTYVPQAPSPNTTTNGLDGEFVPSFGLSQITSVSGEKSMRVHGSSASSNRIELASQLKYLTDLMNSDFIISHAKNIKPHVIDDHHQHFLNPKAKKTIKEADIVDSCLI</sequence>
<keyword evidence="2" id="KW-1185">Reference proteome</keyword>
<proteinExistence type="predicted"/>
<evidence type="ECO:0000313" key="1">
    <source>
        <dbReference type="EMBL" id="KAL3534220.1"/>
    </source>
</evidence>
<protein>
    <recommendedName>
        <fullName evidence="3">DUF4283 domain-containing protein</fullName>
    </recommendedName>
</protein>
<evidence type="ECO:0000313" key="2">
    <source>
        <dbReference type="Proteomes" id="UP001630127"/>
    </source>
</evidence>
<accession>A0ABD3ASN8</accession>
<reference evidence="1 2" key="1">
    <citation type="submission" date="2024-11" db="EMBL/GenBank/DDBJ databases">
        <title>A near-complete genome assembly of Cinchona calisaya.</title>
        <authorList>
            <person name="Lian D.C."/>
            <person name="Zhao X.W."/>
            <person name="Wei L."/>
        </authorList>
    </citation>
    <scope>NUCLEOTIDE SEQUENCE [LARGE SCALE GENOMIC DNA]</scope>
    <source>
        <tissue evidence="1">Nenye</tissue>
    </source>
</reference>
<evidence type="ECO:0008006" key="3">
    <source>
        <dbReference type="Google" id="ProtNLM"/>
    </source>
</evidence>
<comment type="caution">
    <text evidence="1">The sequence shown here is derived from an EMBL/GenBank/DDBJ whole genome shotgun (WGS) entry which is preliminary data.</text>
</comment>
<dbReference type="AlphaFoldDB" id="A0ABD3ASN8"/>
<name>A0ABD3ASN8_9GENT</name>
<gene>
    <name evidence="1" type="ORF">ACH5RR_002681</name>
</gene>
<dbReference type="EMBL" id="JBJUIK010000002">
    <property type="protein sequence ID" value="KAL3534220.1"/>
    <property type="molecule type" value="Genomic_DNA"/>
</dbReference>
<organism evidence="1 2">
    <name type="scientific">Cinchona calisaya</name>
    <dbReference type="NCBI Taxonomy" id="153742"/>
    <lineage>
        <taxon>Eukaryota</taxon>
        <taxon>Viridiplantae</taxon>
        <taxon>Streptophyta</taxon>
        <taxon>Embryophyta</taxon>
        <taxon>Tracheophyta</taxon>
        <taxon>Spermatophyta</taxon>
        <taxon>Magnoliopsida</taxon>
        <taxon>eudicotyledons</taxon>
        <taxon>Gunneridae</taxon>
        <taxon>Pentapetalae</taxon>
        <taxon>asterids</taxon>
        <taxon>lamiids</taxon>
        <taxon>Gentianales</taxon>
        <taxon>Rubiaceae</taxon>
        <taxon>Cinchonoideae</taxon>
        <taxon>Cinchoneae</taxon>
        <taxon>Cinchona</taxon>
    </lineage>
</organism>